<keyword evidence="2" id="KW-1185">Reference proteome</keyword>
<reference evidence="3" key="2">
    <citation type="submission" date="2025-08" db="UniProtKB">
        <authorList>
            <consortium name="RefSeq"/>
        </authorList>
    </citation>
    <scope>IDENTIFICATION</scope>
    <source>
        <tissue evidence="3">Blood</tissue>
    </source>
</reference>
<sequence>MARSGRRQPRFVSTGERRVTGPRGPEDRHTLGPRLLHISRRGQLPERPLLPPLLHLFPLRLGHHRRRRRAAPRPPPPPPASAQSPPPPHANLVSGSRRRAPIGRRNAPRHNGAARRRRARQRWGFPLSPQQPSAEKVPARGRRRRARSGAGRTRRGARAPGAGVAQEFFK</sequence>
<reference evidence="2" key="1">
    <citation type="submission" date="2025-05" db="UniProtKB">
        <authorList>
            <consortium name="RefSeq"/>
        </authorList>
    </citation>
    <scope>NUCLEOTIDE SEQUENCE [LARGE SCALE GENOMIC DNA]</scope>
</reference>
<organism evidence="2 3">
    <name type="scientific">Acinonyx jubatus</name>
    <name type="common">Cheetah</name>
    <dbReference type="NCBI Taxonomy" id="32536"/>
    <lineage>
        <taxon>Eukaryota</taxon>
        <taxon>Metazoa</taxon>
        <taxon>Chordata</taxon>
        <taxon>Craniata</taxon>
        <taxon>Vertebrata</taxon>
        <taxon>Euteleostomi</taxon>
        <taxon>Mammalia</taxon>
        <taxon>Eutheria</taxon>
        <taxon>Laurasiatheria</taxon>
        <taxon>Carnivora</taxon>
        <taxon>Feliformia</taxon>
        <taxon>Felidae</taxon>
        <taxon>Felinae</taxon>
        <taxon>Acinonyx</taxon>
    </lineage>
</organism>
<dbReference type="RefSeq" id="XP_053070366.1">
    <property type="nucleotide sequence ID" value="XM_053214391.1"/>
</dbReference>
<accession>A0ABM3PFA8</accession>
<dbReference type="Proteomes" id="UP001652583">
    <property type="component" value="Chromosome C1"/>
</dbReference>
<feature type="compositionally biased region" description="Basic and acidic residues" evidence="1">
    <location>
        <begin position="15"/>
        <end position="30"/>
    </location>
</feature>
<dbReference type="GeneID" id="128313920"/>
<feature type="compositionally biased region" description="Basic residues" evidence="1">
    <location>
        <begin position="139"/>
        <end position="157"/>
    </location>
</feature>
<evidence type="ECO:0000313" key="2">
    <source>
        <dbReference type="Proteomes" id="UP001652583"/>
    </source>
</evidence>
<feature type="compositionally biased region" description="Basic residues" evidence="1">
    <location>
        <begin position="96"/>
        <end position="121"/>
    </location>
</feature>
<name>A0ABM3PFA8_ACIJB</name>
<feature type="compositionally biased region" description="Pro residues" evidence="1">
    <location>
        <begin position="72"/>
        <end position="89"/>
    </location>
</feature>
<proteinExistence type="predicted"/>
<protein>
    <submittedName>
        <fullName evidence="3">Basic salivary proline-rich protein 1-like</fullName>
    </submittedName>
</protein>
<evidence type="ECO:0000313" key="3">
    <source>
        <dbReference type="RefSeq" id="XP_053070366.1"/>
    </source>
</evidence>
<feature type="region of interest" description="Disordered" evidence="1">
    <location>
        <begin position="64"/>
        <end position="170"/>
    </location>
</feature>
<gene>
    <name evidence="3" type="primary">LOC128313920</name>
</gene>
<evidence type="ECO:0000256" key="1">
    <source>
        <dbReference type="SAM" id="MobiDB-lite"/>
    </source>
</evidence>
<feature type="region of interest" description="Disordered" evidence="1">
    <location>
        <begin position="1"/>
        <end position="49"/>
    </location>
</feature>